<keyword evidence="1" id="KW-0732">Signal</keyword>
<gene>
    <name evidence="2" type="ORF">C3B51_08565</name>
</gene>
<dbReference type="AlphaFoldDB" id="A0A4Q7EEZ6"/>
<dbReference type="Gene3D" id="3.60.15.10">
    <property type="entry name" value="Ribonuclease Z/Hydroxyacylglutathione hydrolase-like"/>
    <property type="match status" value="1"/>
</dbReference>
<dbReference type="EMBL" id="PPUZ01000022">
    <property type="protein sequence ID" value="RZM81488.1"/>
    <property type="molecule type" value="Genomic_DNA"/>
</dbReference>
<protein>
    <submittedName>
        <fullName evidence="2">Uncharacterized protein</fullName>
    </submittedName>
</protein>
<evidence type="ECO:0000313" key="2">
    <source>
        <dbReference type="EMBL" id="RZM81488.1"/>
    </source>
</evidence>
<evidence type="ECO:0000256" key="1">
    <source>
        <dbReference type="SAM" id="SignalP"/>
    </source>
</evidence>
<dbReference type="SUPFAM" id="SSF56281">
    <property type="entry name" value="Metallo-hydrolase/oxidoreductase"/>
    <property type="match status" value="1"/>
</dbReference>
<accession>A0A4Q7EEZ6</accession>
<feature type="signal peptide" evidence="1">
    <location>
        <begin position="1"/>
        <end position="20"/>
    </location>
</feature>
<organism evidence="2 3">
    <name type="scientific">Pseudoalteromonas rubra</name>
    <dbReference type="NCBI Taxonomy" id="43658"/>
    <lineage>
        <taxon>Bacteria</taxon>
        <taxon>Pseudomonadati</taxon>
        <taxon>Pseudomonadota</taxon>
        <taxon>Gammaproteobacteria</taxon>
        <taxon>Alteromonadales</taxon>
        <taxon>Pseudoalteromonadaceae</taxon>
        <taxon>Pseudoalteromonas</taxon>
    </lineage>
</organism>
<evidence type="ECO:0000313" key="3">
    <source>
        <dbReference type="Proteomes" id="UP000292345"/>
    </source>
</evidence>
<proteinExistence type="predicted"/>
<dbReference type="RefSeq" id="WP_130244766.1">
    <property type="nucleotide sequence ID" value="NZ_PPUZ01000022.1"/>
</dbReference>
<reference evidence="2 3" key="1">
    <citation type="submission" date="2018-01" db="EMBL/GenBank/DDBJ databases">
        <title>Co-occurrence of chitin degradation, pigmentation and bioactivity in marine Pseudoalteromonas.</title>
        <authorList>
            <person name="Paulsen S."/>
            <person name="Gram L."/>
            <person name="Machado H."/>
        </authorList>
    </citation>
    <scope>NUCLEOTIDE SEQUENCE [LARGE SCALE GENOMIC DNA]</scope>
    <source>
        <strain evidence="2 3">S1946</strain>
    </source>
</reference>
<dbReference type="Proteomes" id="UP000292345">
    <property type="component" value="Unassembled WGS sequence"/>
</dbReference>
<comment type="caution">
    <text evidence="2">The sequence shown here is derived from an EMBL/GenBank/DDBJ whole genome shotgun (WGS) entry which is preliminary data.</text>
</comment>
<name>A0A4Q7EEZ6_9GAMM</name>
<feature type="chain" id="PRO_5020498352" evidence="1">
    <location>
        <begin position="21"/>
        <end position="322"/>
    </location>
</feature>
<dbReference type="InterPro" id="IPR036866">
    <property type="entry name" value="RibonucZ/Hydroxyglut_hydro"/>
</dbReference>
<sequence>MLRLLSVLILLLALTPPALATSWHTVSPEITLISPAPKARNILPNMALIQGSSCSALIDSHGDFVALEQVINQLKARLKAPLCHLIATSSSAHQLTGLALLKQAFPDAKVHLPTAPQLNEQAMRAALDNQLSNFAKSIELSEQRLSQLSAEQQGPWQTRITLAKQRLARWQTLHSVALSKQTKPATQLELGGLSLQLIQFRGQSGYDLGAFSAQHGALFAGHSADLLPYVRHTTWQHSLQWLQDTPALDWVMPAFGKPYKAAQLALPITFMTRVQAQLKTADPLMPRSIIALYQDQSYTHRQLTQHFDQAIKVLSHKKTLNK</sequence>